<feature type="transmembrane region" description="Helical" evidence="1">
    <location>
        <begin position="55"/>
        <end position="74"/>
    </location>
</feature>
<dbReference type="EMBL" id="BLMI01000036">
    <property type="protein sequence ID" value="GFI40365.1"/>
    <property type="molecule type" value="Genomic_DNA"/>
</dbReference>
<reference evidence="3" key="2">
    <citation type="submission" date="2016-10" db="EMBL/GenBank/DDBJ databases">
        <authorList>
            <person name="de Groot N.N."/>
        </authorList>
    </citation>
    <scope>NUCLEOTIDE SEQUENCE [LARGE SCALE GENOMIC DNA]</scope>
    <source>
        <strain evidence="3">DSM 1551</strain>
    </source>
</reference>
<dbReference type="RefSeq" id="WP_092356407.1">
    <property type="nucleotide sequence ID" value="NZ_CAJTPY010000054.1"/>
</dbReference>
<evidence type="ECO:0000313" key="3">
    <source>
        <dbReference type="EMBL" id="SET81390.1"/>
    </source>
</evidence>
<dbReference type="InterPro" id="IPR010690">
    <property type="entry name" value="YqfD"/>
</dbReference>
<evidence type="ECO:0000313" key="5">
    <source>
        <dbReference type="Proteomes" id="UP000490821"/>
    </source>
</evidence>
<keyword evidence="4" id="KW-1185">Reference proteome</keyword>
<dbReference type="EMBL" id="FOIN01000047">
    <property type="protein sequence ID" value="SET81390.1"/>
    <property type="molecule type" value="Genomic_DNA"/>
</dbReference>
<proteinExistence type="predicted"/>
<dbReference type="Proteomes" id="UP000490821">
    <property type="component" value="Unassembled WGS sequence"/>
</dbReference>
<dbReference type="OrthoDB" id="1640349at2"/>
<keyword evidence="1" id="KW-1133">Transmembrane helix</keyword>
<evidence type="ECO:0000313" key="4">
    <source>
        <dbReference type="Proteomes" id="UP000198558"/>
    </source>
</evidence>
<keyword evidence="1" id="KW-0472">Membrane</keyword>
<keyword evidence="1" id="KW-0812">Transmembrane</keyword>
<protein>
    <submittedName>
        <fullName evidence="3">Sporulation protein YqfD</fullName>
    </submittedName>
</protein>
<evidence type="ECO:0000256" key="1">
    <source>
        <dbReference type="SAM" id="Phobius"/>
    </source>
</evidence>
<dbReference type="AlphaFoldDB" id="A0A1I0HCD7"/>
<sequence length="306" mass="35386">MKFGYDLYEVVSEDIITLLKSFKEDHITVFQLNKVDDFTYRFYLPIYQRILVRKYHLTIIKSIGILYYLLLLFYRKLGMIGAASFILTVFLCNQFIFGVEIIGNNPKTTRLVNEVLAENHINVGDRKRSYEQLNDIYDDMKEKFKGKIDYLNIYQEGSVLFIKYTNSVGAKKVKKSFENIYASKDGVIQNIDVSSGNIMVKVNDYVKKGDLLVSNTITSTSEVDKIIETQGVIKAYTYIDYEASISKKKMDDGEAFSYLLYSIRSKLGTIDKIDREKVLSYGIIGDKRVLKMQYILIEDIATKEEN</sequence>
<reference evidence="4" key="1">
    <citation type="submission" date="2016-10" db="EMBL/GenBank/DDBJ databases">
        <authorList>
            <person name="Varghese N."/>
            <person name="Submissions S."/>
        </authorList>
    </citation>
    <scope>NUCLEOTIDE SEQUENCE [LARGE SCALE GENOMIC DNA]</scope>
    <source>
        <strain evidence="4">DSM 1551</strain>
    </source>
</reference>
<name>A0A1I0HCD7_9FIRM</name>
<accession>A0A1I0HCD7</accession>
<dbReference type="Proteomes" id="UP000198558">
    <property type="component" value="Unassembled WGS sequence"/>
</dbReference>
<evidence type="ECO:0000313" key="2">
    <source>
        <dbReference type="EMBL" id="GFI40365.1"/>
    </source>
</evidence>
<feature type="transmembrane region" description="Helical" evidence="1">
    <location>
        <begin position="80"/>
        <end position="102"/>
    </location>
</feature>
<dbReference type="Pfam" id="PF06898">
    <property type="entry name" value="YqfD"/>
    <property type="match status" value="1"/>
</dbReference>
<reference evidence="2 5" key="3">
    <citation type="journal article" date="2020" name="Microbiome">
        <title>Single-cell genomics of uncultured bacteria reveals dietary fiber responders in the mouse gut microbiota.</title>
        <authorList>
            <person name="Chijiiwa R."/>
            <person name="Hosokawa M."/>
            <person name="Kogawa M."/>
            <person name="Nishikawa Y."/>
            <person name="Ide K."/>
            <person name="Sakanashi C."/>
            <person name="Takahashi K."/>
            <person name="Takeyama H."/>
        </authorList>
    </citation>
    <scope>NUCLEOTIDE SEQUENCE [LARGE SCALE GENOMIC DNA]</scope>
    <source>
        <strain evidence="2">IMSAGC_017</strain>
    </source>
</reference>
<organism evidence="3 4">
    <name type="scientific">Thomasclavelia cocleata</name>
    <dbReference type="NCBI Taxonomy" id="69824"/>
    <lineage>
        <taxon>Bacteria</taxon>
        <taxon>Bacillati</taxon>
        <taxon>Bacillota</taxon>
        <taxon>Erysipelotrichia</taxon>
        <taxon>Erysipelotrichales</taxon>
        <taxon>Coprobacillaceae</taxon>
        <taxon>Thomasclavelia</taxon>
    </lineage>
</organism>
<gene>
    <name evidence="2" type="ORF">IMSAGC017_00397</name>
    <name evidence="3" type="ORF">SAMN04489758_14722</name>
</gene>